<gene>
    <name evidence="1" type="ORF">QO002_005515</name>
</gene>
<sequence length="66" mass="7718">MQIDTIEHLAAKYLEVGLDGHQIFVRQLEDETEEATFLWQEEVEGLVGDDRREFELLVDELRLATN</sequence>
<comment type="caution">
    <text evidence="1">The sequence shown here is derived from an EMBL/GenBank/DDBJ whole genome shotgun (WGS) entry which is preliminary data.</text>
</comment>
<evidence type="ECO:0000313" key="1">
    <source>
        <dbReference type="EMBL" id="MDQ0323309.1"/>
    </source>
</evidence>
<reference evidence="1 2" key="1">
    <citation type="submission" date="2023-07" db="EMBL/GenBank/DDBJ databases">
        <title>Genomic Encyclopedia of Type Strains, Phase IV (KMG-IV): sequencing the most valuable type-strain genomes for metagenomic binning, comparative biology and taxonomic classification.</title>
        <authorList>
            <person name="Goeker M."/>
        </authorList>
    </citation>
    <scope>NUCLEOTIDE SEQUENCE [LARGE SCALE GENOMIC DNA]</scope>
    <source>
        <strain evidence="1 2">DSM 1112</strain>
    </source>
</reference>
<evidence type="ECO:0000313" key="2">
    <source>
        <dbReference type="Proteomes" id="UP001230207"/>
    </source>
</evidence>
<dbReference type="Proteomes" id="UP001230207">
    <property type="component" value="Unassembled WGS sequence"/>
</dbReference>
<organism evidence="1 2">
    <name type="scientific">Pararhizobium capsulatum DSM 1112</name>
    <dbReference type="NCBI Taxonomy" id="1121113"/>
    <lineage>
        <taxon>Bacteria</taxon>
        <taxon>Pseudomonadati</taxon>
        <taxon>Pseudomonadota</taxon>
        <taxon>Alphaproteobacteria</taxon>
        <taxon>Hyphomicrobiales</taxon>
        <taxon>Rhizobiaceae</taxon>
        <taxon>Rhizobium/Agrobacterium group</taxon>
        <taxon>Pararhizobium</taxon>
    </lineage>
</organism>
<protein>
    <submittedName>
        <fullName evidence="1">Uncharacterized protein</fullName>
    </submittedName>
</protein>
<keyword evidence="2" id="KW-1185">Reference proteome</keyword>
<dbReference type="RefSeq" id="WP_307235771.1">
    <property type="nucleotide sequence ID" value="NZ_JAUSVF010000003.1"/>
</dbReference>
<name>A0ABU0BYH5_9HYPH</name>
<dbReference type="EMBL" id="JAUSVF010000003">
    <property type="protein sequence ID" value="MDQ0323309.1"/>
    <property type="molecule type" value="Genomic_DNA"/>
</dbReference>
<accession>A0ABU0BYH5</accession>
<proteinExistence type="predicted"/>